<accession>A0A4Y8L749</accession>
<keyword evidence="6" id="KW-1185">Reference proteome</keyword>
<proteinExistence type="predicted"/>
<evidence type="ECO:0000256" key="4">
    <source>
        <dbReference type="SAM" id="SignalP"/>
    </source>
</evidence>
<dbReference type="AlphaFoldDB" id="A0A4Y8L749"/>
<dbReference type="STRING" id="1121485.GCA_000426485_02465"/>
<dbReference type="EMBL" id="SOML01000002">
    <property type="protein sequence ID" value="TFD97984.1"/>
    <property type="molecule type" value="Genomic_DNA"/>
</dbReference>
<evidence type="ECO:0000256" key="2">
    <source>
        <dbReference type="ARBA" id="ARBA00023136"/>
    </source>
</evidence>
<comment type="caution">
    <text evidence="5">The sequence shown here is derived from an EMBL/GenBank/DDBJ whole genome shotgun (WGS) entry which is preliminary data.</text>
</comment>
<keyword evidence="4" id="KW-0732">Signal</keyword>
<keyword evidence="2" id="KW-0472">Membrane</keyword>
<dbReference type="Gene3D" id="2.40.170.20">
    <property type="entry name" value="TonB-dependent receptor, beta-barrel domain"/>
    <property type="match status" value="1"/>
</dbReference>
<evidence type="ECO:0000256" key="3">
    <source>
        <dbReference type="ARBA" id="ARBA00023237"/>
    </source>
</evidence>
<dbReference type="SUPFAM" id="SSF56935">
    <property type="entry name" value="Porins"/>
    <property type="match status" value="1"/>
</dbReference>
<evidence type="ECO:0000313" key="5">
    <source>
        <dbReference type="EMBL" id="TFD97984.1"/>
    </source>
</evidence>
<evidence type="ECO:0000313" key="6">
    <source>
        <dbReference type="Proteomes" id="UP000297861"/>
    </source>
</evidence>
<keyword evidence="3" id="KW-0998">Cell outer membrane</keyword>
<dbReference type="InterPro" id="IPR036942">
    <property type="entry name" value="Beta-barrel_TonB_sf"/>
</dbReference>
<dbReference type="GO" id="GO:0009279">
    <property type="term" value="C:cell outer membrane"/>
    <property type="evidence" value="ECO:0007669"/>
    <property type="project" value="UniProtKB-SubCell"/>
</dbReference>
<comment type="subcellular location">
    <subcellularLocation>
        <location evidence="1">Cell outer membrane</location>
    </subcellularLocation>
</comment>
<feature type="chain" id="PRO_5021377281" description="TonB-dependent receptor" evidence="4">
    <location>
        <begin position="22"/>
        <end position="786"/>
    </location>
</feature>
<evidence type="ECO:0000256" key="1">
    <source>
        <dbReference type="ARBA" id="ARBA00004442"/>
    </source>
</evidence>
<protein>
    <recommendedName>
        <fullName evidence="7">TonB-dependent receptor</fullName>
    </recommendedName>
</protein>
<gene>
    <name evidence="5" type="ORF">E2605_05035</name>
</gene>
<feature type="signal peptide" evidence="4">
    <location>
        <begin position="1"/>
        <end position="21"/>
    </location>
</feature>
<organism evidence="5 6">
    <name type="scientific">Dysgonomonas capnocytophagoides</name>
    <dbReference type="NCBI Taxonomy" id="45254"/>
    <lineage>
        <taxon>Bacteria</taxon>
        <taxon>Pseudomonadati</taxon>
        <taxon>Bacteroidota</taxon>
        <taxon>Bacteroidia</taxon>
        <taxon>Bacteroidales</taxon>
        <taxon>Dysgonomonadaceae</taxon>
        <taxon>Dysgonomonas</taxon>
    </lineage>
</organism>
<dbReference type="Proteomes" id="UP000297861">
    <property type="component" value="Unassembled WGS sequence"/>
</dbReference>
<dbReference type="OrthoDB" id="994364at2"/>
<evidence type="ECO:0008006" key="7">
    <source>
        <dbReference type="Google" id="ProtNLM"/>
    </source>
</evidence>
<dbReference type="RefSeq" id="WP_026626360.1">
    <property type="nucleotide sequence ID" value="NZ_JAWZLG010000068.1"/>
</dbReference>
<name>A0A4Y8L749_9BACT</name>
<reference evidence="5 6" key="1">
    <citation type="submission" date="2019-03" db="EMBL/GenBank/DDBJ databases">
        <title>San Antonio Military Medical Center submission to MRSN (WRAIR), pending publication.</title>
        <authorList>
            <person name="Blyth D.M."/>
            <person name="Mccarthy S.L."/>
            <person name="Schall S.E."/>
            <person name="Stam J.A."/>
            <person name="Ong A.C."/>
            <person name="Mcgann P.T."/>
        </authorList>
    </citation>
    <scope>NUCLEOTIDE SEQUENCE [LARGE SCALE GENOMIC DNA]</scope>
    <source>
        <strain evidence="5 6">MRSN571793</strain>
    </source>
</reference>
<sequence length="786" mass="87088">MKKKILSQTGLIALMSVAVTASLSAQDTKAKTDTIKSTETKVGKTSNVMLNASADNGPRTVNIGLPASVGGTTILENGLPVTYDFMGQSPTAVWRNDAGVAKFGVLNVSETAIFASDVGVSVSTWSNRGTDKFKGSASFTTNSFGLLRGDVNVSGPMKNGFFYSLTGFVNMDPGTYRSNISQFMDKTQILKGVINKKYAHGQIGLQYKFAYSSSINAKQSPYIYRKDGTVDKLPGFKIGRDAYLEQSGIIHAIDPLTGKEKTWDAMSDAASTSHVIDLLGDHNFSNGMKLDYTVRYHYANSGLYNPYLTAIGQGLASGATPEKGDSRYVYTDNPQNVYEGLVQNGMMIYSPRSEKNTVMARFELSKKSDKHHWMVGFHNWYYNVDKANSATYNYQFQVAPNPKGLIKQQWDGTAWVNQSDKYGNAGYNKAMQYYNGTDNKMALVGTEKWTPNNRLSLDFGTRIEWQSVNGDWYTAADRKAAGTDWVSGNTTDVKKDWWNVSATASGMYKITNTFGVLADAYYIQQAGKLSSYAGADDPNIAKCEIPGYSAGVYFNHPMVSLVSKFTKIKRTNFKNNSTFNATWTDKDYPGEKFSATTKQTSSYDVNTMGWTTDVLFTPFKGFNLHVLLTLQNPKYENYAMTIDYEAKTSDGKHTSTYQETVDNSGNIARSVSKTLIEIDPSYTWGAAGKFRVWASARYFSKEYANYPNTLIFASRWETFAGFNYKYDKNVDFSISAVNLLNQSGAQGSISGTNTTTAEQATALYDKPLTGTYIRPFTVEFKTRIRF</sequence>